<keyword evidence="2" id="KW-0808">Transferase</keyword>
<dbReference type="GO" id="GO:0032259">
    <property type="term" value="P:methylation"/>
    <property type="evidence" value="ECO:0007669"/>
    <property type="project" value="UniProtKB-KW"/>
</dbReference>
<gene>
    <name evidence="2" type="ORF">LT679_06085</name>
</gene>
<dbReference type="InterPro" id="IPR029063">
    <property type="entry name" value="SAM-dependent_MTases_sf"/>
</dbReference>
<protein>
    <submittedName>
        <fullName evidence="2">Class I SAM-dependent methyltransferase</fullName>
    </submittedName>
</protein>
<dbReference type="CDD" id="cd02440">
    <property type="entry name" value="AdoMet_MTases"/>
    <property type="match status" value="1"/>
</dbReference>
<evidence type="ECO:0000313" key="3">
    <source>
        <dbReference type="Proteomes" id="UP001199919"/>
    </source>
</evidence>
<name>A0ABS8TZ67_9SPHI</name>
<dbReference type="Gene3D" id="3.40.50.150">
    <property type="entry name" value="Vaccinia Virus protein VP39"/>
    <property type="match status" value="1"/>
</dbReference>
<accession>A0ABS8TZ67</accession>
<dbReference type="InterPro" id="IPR041698">
    <property type="entry name" value="Methyltransf_25"/>
</dbReference>
<dbReference type="RefSeq" id="WP_232176561.1">
    <property type="nucleotide sequence ID" value="NZ_JAJPWV010000002.1"/>
</dbReference>
<comment type="caution">
    <text evidence="2">The sequence shown here is derived from an EMBL/GenBank/DDBJ whole genome shotgun (WGS) entry which is preliminary data.</text>
</comment>
<evidence type="ECO:0000259" key="1">
    <source>
        <dbReference type="Pfam" id="PF13649"/>
    </source>
</evidence>
<dbReference type="EMBL" id="JAJPWV010000002">
    <property type="protein sequence ID" value="MCD8740166.1"/>
    <property type="molecule type" value="Genomic_DNA"/>
</dbReference>
<organism evidence="2 3">
    <name type="scientific">Mucilaginibacter roseus</name>
    <dbReference type="NCBI Taxonomy" id="1528868"/>
    <lineage>
        <taxon>Bacteria</taxon>
        <taxon>Pseudomonadati</taxon>
        <taxon>Bacteroidota</taxon>
        <taxon>Sphingobacteriia</taxon>
        <taxon>Sphingobacteriales</taxon>
        <taxon>Sphingobacteriaceae</taxon>
        <taxon>Mucilaginibacter</taxon>
    </lineage>
</organism>
<dbReference type="GO" id="GO:0008168">
    <property type="term" value="F:methyltransferase activity"/>
    <property type="evidence" value="ECO:0007669"/>
    <property type="project" value="UniProtKB-KW"/>
</dbReference>
<feature type="domain" description="Methyltransferase" evidence="1">
    <location>
        <begin position="60"/>
        <end position="149"/>
    </location>
</feature>
<proteinExistence type="predicted"/>
<keyword evidence="2" id="KW-0489">Methyltransferase</keyword>
<dbReference type="Proteomes" id="UP001199919">
    <property type="component" value="Unassembled WGS sequence"/>
</dbReference>
<keyword evidence="3" id="KW-1185">Reference proteome</keyword>
<dbReference type="Pfam" id="PF13649">
    <property type="entry name" value="Methyltransf_25"/>
    <property type="match status" value="1"/>
</dbReference>
<sequence>MSDILGQAIYNYYHGDKVSKLWIYNRYGPREEMPVRTYFRDEDDMPDLEWCALNHCNGSVLDVGAGAGSHSLVLQQWDTAVTALDISTFATEVMQARGVADVLQTDIFAYNARQYDTLLMLMNGIGIAGDLDGLRRFLRHAKTLLLPGGQLLFDSSDVAYLYPDGLPEGDYYGQVSYQYAYKGERSDWFSWLYIDEKTMLTIAREEGWQGEVIFEDEYGQYLAKLHPVSRCK</sequence>
<reference evidence="2 3" key="1">
    <citation type="submission" date="2021-12" db="EMBL/GenBank/DDBJ databases">
        <title>Mucilaginibacter roseus genome.</title>
        <authorList>
            <person name="Ferreira J.R."/>
            <person name="Newman J.D."/>
        </authorList>
    </citation>
    <scope>NUCLEOTIDE SEQUENCE [LARGE SCALE GENOMIC DNA]</scope>
    <source>
        <strain evidence="2 3">LMG 28454</strain>
    </source>
</reference>
<dbReference type="SUPFAM" id="SSF53335">
    <property type="entry name" value="S-adenosyl-L-methionine-dependent methyltransferases"/>
    <property type="match status" value="1"/>
</dbReference>
<evidence type="ECO:0000313" key="2">
    <source>
        <dbReference type="EMBL" id="MCD8740166.1"/>
    </source>
</evidence>